<evidence type="ECO:0000256" key="2">
    <source>
        <dbReference type="ARBA" id="ARBA00023033"/>
    </source>
</evidence>
<dbReference type="PANTHER" id="PTHR13789:SF309">
    <property type="entry name" value="PUTATIVE (AFU_ORTHOLOGUE AFUA_6G14510)-RELATED"/>
    <property type="match status" value="1"/>
</dbReference>
<evidence type="ECO:0000313" key="4">
    <source>
        <dbReference type="EMBL" id="QLY33342.1"/>
    </source>
</evidence>
<feature type="domain" description="FAD-binding" evidence="3">
    <location>
        <begin position="261"/>
        <end position="323"/>
    </location>
</feature>
<dbReference type="KEGG" id="nhu:H0264_14895"/>
<evidence type="ECO:0000259" key="3">
    <source>
        <dbReference type="Pfam" id="PF01494"/>
    </source>
</evidence>
<dbReference type="GO" id="GO:0004497">
    <property type="term" value="F:monooxygenase activity"/>
    <property type="evidence" value="ECO:0007669"/>
    <property type="project" value="UniProtKB-KW"/>
</dbReference>
<protein>
    <submittedName>
        <fullName evidence="4">FAD-dependent monooxygenase</fullName>
    </submittedName>
</protein>
<gene>
    <name evidence="4" type="ORF">H0264_14895</name>
</gene>
<dbReference type="PANTHER" id="PTHR13789">
    <property type="entry name" value="MONOOXYGENASE"/>
    <property type="match status" value="1"/>
</dbReference>
<name>A0A7D6VFN1_9NOCA</name>
<keyword evidence="2 4" id="KW-0503">Monooxygenase</keyword>
<dbReference type="RefSeq" id="WP_181584506.1">
    <property type="nucleotide sequence ID" value="NZ_CP059399.1"/>
</dbReference>
<dbReference type="SUPFAM" id="SSF51905">
    <property type="entry name" value="FAD/NAD(P)-binding domain"/>
    <property type="match status" value="1"/>
</dbReference>
<dbReference type="EMBL" id="CP059399">
    <property type="protein sequence ID" value="QLY33342.1"/>
    <property type="molecule type" value="Genomic_DNA"/>
</dbReference>
<dbReference type="Pfam" id="PF01494">
    <property type="entry name" value="FAD_binding_3"/>
    <property type="match status" value="2"/>
</dbReference>
<dbReference type="PRINTS" id="PR00420">
    <property type="entry name" value="RNGMNOXGNASE"/>
</dbReference>
<evidence type="ECO:0000256" key="1">
    <source>
        <dbReference type="ARBA" id="ARBA00023002"/>
    </source>
</evidence>
<dbReference type="Gene3D" id="3.50.50.60">
    <property type="entry name" value="FAD/NAD(P)-binding domain"/>
    <property type="match status" value="1"/>
</dbReference>
<dbReference type="GO" id="GO:0071949">
    <property type="term" value="F:FAD binding"/>
    <property type="evidence" value="ECO:0007669"/>
    <property type="project" value="InterPro"/>
</dbReference>
<proteinExistence type="predicted"/>
<dbReference type="InterPro" id="IPR002938">
    <property type="entry name" value="FAD-bd"/>
</dbReference>
<feature type="domain" description="FAD-binding" evidence="3">
    <location>
        <begin position="4"/>
        <end position="165"/>
    </location>
</feature>
<evidence type="ECO:0000313" key="5">
    <source>
        <dbReference type="Proteomes" id="UP000515512"/>
    </source>
</evidence>
<dbReference type="AlphaFoldDB" id="A0A7D6VFN1"/>
<dbReference type="Proteomes" id="UP000515512">
    <property type="component" value="Chromosome"/>
</dbReference>
<dbReference type="InterPro" id="IPR036188">
    <property type="entry name" value="FAD/NAD-bd_sf"/>
</dbReference>
<accession>A0A7D6VFN1</accession>
<organism evidence="4 5">
    <name type="scientific">Nocardia huaxiensis</name>
    <dbReference type="NCBI Taxonomy" id="2755382"/>
    <lineage>
        <taxon>Bacteria</taxon>
        <taxon>Bacillati</taxon>
        <taxon>Actinomycetota</taxon>
        <taxon>Actinomycetes</taxon>
        <taxon>Mycobacteriales</taxon>
        <taxon>Nocardiaceae</taxon>
        <taxon>Nocardia</taxon>
    </lineage>
</organism>
<reference evidence="4 5" key="1">
    <citation type="submission" date="2020-07" db="EMBL/GenBank/DDBJ databases">
        <authorList>
            <person name="Zhuang K."/>
            <person name="Ran Y."/>
        </authorList>
    </citation>
    <scope>NUCLEOTIDE SEQUENCE [LARGE SCALE GENOMIC DNA]</scope>
    <source>
        <strain evidence="4 5">WCH-YHL-001</strain>
    </source>
</reference>
<keyword evidence="5" id="KW-1185">Reference proteome</keyword>
<dbReference type="InterPro" id="IPR050493">
    <property type="entry name" value="FAD-dep_Monooxygenase_BioMet"/>
</dbReference>
<sequence length="367" mass="39077">MPKAVIVGGGIGGLATAIAFRRRGWEVEVLERSTRIEEVGAGLSLWPNALRALDALGLGETVRGRARADGSAGIRDSRGRWLSRTDTEAIRTQYGSPVMMHRADLLDILRAAVPEAAVRTGISVTAAQADGVVTHSAGTSAGDVVVGADGIHSVVRRAVCGAIEPRYSGYTAWRVVVTPTEPIDDMGESWGRGERFGYSPLPDGRVYCFATADMAAGTPGGGLLELRTRFGSWHDPIPALLAAVDEATILKHDLYDLPPLKTYVAGRIALIGDAAHAMTPNLGQGACQALEDAVVLAHVATRDGDLTRYDTQRRPRTQMIAERSRLVGSVGQLSSPAAVLLRNALLRWTPPSAQSRSLAKVLDWECC</sequence>
<keyword evidence="1" id="KW-0560">Oxidoreductase</keyword>